<proteinExistence type="predicted"/>
<dbReference type="InterPro" id="IPR032623">
    <property type="entry name" value="FecR_N"/>
</dbReference>
<feature type="domain" description="FecR protein" evidence="1">
    <location>
        <begin position="105"/>
        <end position="200"/>
    </location>
</feature>
<evidence type="ECO:0000313" key="3">
    <source>
        <dbReference type="EMBL" id="GGC12803.1"/>
    </source>
</evidence>
<reference evidence="3" key="1">
    <citation type="journal article" date="2014" name="Int. J. Syst. Evol. Microbiol.">
        <title>Complete genome sequence of Corynebacterium casei LMG S-19264T (=DSM 44701T), isolated from a smear-ripened cheese.</title>
        <authorList>
            <consortium name="US DOE Joint Genome Institute (JGI-PGF)"/>
            <person name="Walter F."/>
            <person name="Albersmeier A."/>
            <person name="Kalinowski J."/>
            <person name="Ruckert C."/>
        </authorList>
    </citation>
    <scope>NUCLEOTIDE SEQUENCE</scope>
    <source>
        <strain evidence="3">CCM 7086</strain>
    </source>
</reference>
<dbReference type="AlphaFoldDB" id="A0A8J2UNF0"/>
<name>A0A8J2UNF0_9BURK</name>
<dbReference type="RefSeq" id="WP_229729000.1">
    <property type="nucleotide sequence ID" value="NZ_BMCG01000004.1"/>
</dbReference>
<evidence type="ECO:0000313" key="4">
    <source>
        <dbReference type="Proteomes" id="UP000620266"/>
    </source>
</evidence>
<accession>A0A8J2UNF0</accession>
<dbReference type="Gene3D" id="2.60.120.1440">
    <property type="match status" value="1"/>
</dbReference>
<dbReference type="InterPro" id="IPR006860">
    <property type="entry name" value="FecR"/>
</dbReference>
<comment type="caution">
    <text evidence="3">The sequence shown here is derived from an EMBL/GenBank/DDBJ whole genome shotgun (WGS) entry which is preliminary data.</text>
</comment>
<dbReference type="Pfam" id="PF04773">
    <property type="entry name" value="FecR"/>
    <property type="match status" value="1"/>
</dbReference>
<dbReference type="Pfam" id="PF16220">
    <property type="entry name" value="DUF4880"/>
    <property type="match status" value="1"/>
</dbReference>
<dbReference type="GO" id="GO:0016989">
    <property type="term" value="F:sigma factor antagonist activity"/>
    <property type="evidence" value="ECO:0007669"/>
    <property type="project" value="TreeGrafter"/>
</dbReference>
<sequence length="324" mass="35657">MSPQAVDQAVDWLVLFLSGSMDEHSRAAWQRWRDADPEHARVWHRVETMENRLRTGMAGTDASAAIAAVTAVSHGRRRALKSLSILLGAGAAVWFAGGAWQGRADFRTDVGERRSFRLAEGTRLDLNTGSAVRVHYGDGERVVQLLQGEVLIATELDTAVPARPFVVETAAGRARALGTRFVVRQMDDVTRVAVLEHAVEFRPADNPALALRLEAGQVASFDRREMLKLASASAEEASWADGFLHASDMRLDAFIAELARYRPGRIVCAPECAGLRLSGMFPLGNTDLILQALTEVLPVDVQMLTRYWVTVLPHQELPRKNNRG</sequence>
<evidence type="ECO:0000259" key="2">
    <source>
        <dbReference type="Pfam" id="PF16220"/>
    </source>
</evidence>
<dbReference type="PANTHER" id="PTHR30273">
    <property type="entry name" value="PERIPLASMIC SIGNAL SENSOR AND SIGMA FACTOR ACTIVATOR FECR-RELATED"/>
    <property type="match status" value="1"/>
</dbReference>
<evidence type="ECO:0000259" key="1">
    <source>
        <dbReference type="Pfam" id="PF04773"/>
    </source>
</evidence>
<organism evidence="3 4">
    <name type="scientific">Oxalicibacterium flavum</name>
    <dbReference type="NCBI Taxonomy" id="179467"/>
    <lineage>
        <taxon>Bacteria</taxon>
        <taxon>Pseudomonadati</taxon>
        <taxon>Pseudomonadota</taxon>
        <taxon>Betaproteobacteria</taxon>
        <taxon>Burkholderiales</taxon>
        <taxon>Oxalobacteraceae</taxon>
        <taxon>Oxalicibacterium</taxon>
    </lineage>
</organism>
<dbReference type="Proteomes" id="UP000620266">
    <property type="component" value="Unassembled WGS sequence"/>
</dbReference>
<dbReference type="InterPro" id="IPR012373">
    <property type="entry name" value="Ferrdict_sens_TM"/>
</dbReference>
<keyword evidence="4" id="KW-1185">Reference proteome</keyword>
<dbReference type="PANTHER" id="PTHR30273:SF2">
    <property type="entry name" value="PROTEIN FECR"/>
    <property type="match status" value="1"/>
</dbReference>
<reference evidence="3" key="2">
    <citation type="submission" date="2020-09" db="EMBL/GenBank/DDBJ databases">
        <authorList>
            <person name="Sun Q."/>
            <person name="Sedlacek I."/>
        </authorList>
    </citation>
    <scope>NUCLEOTIDE SEQUENCE</scope>
    <source>
        <strain evidence="3">CCM 7086</strain>
    </source>
</reference>
<dbReference type="EMBL" id="BMCG01000004">
    <property type="protein sequence ID" value="GGC12803.1"/>
    <property type="molecule type" value="Genomic_DNA"/>
</dbReference>
<dbReference type="PIRSF" id="PIRSF018266">
    <property type="entry name" value="FecR"/>
    <property type="match status" value="1"/>
</dbReference>
<gene>
    <name evidence="3" type="ORF">GCM10007205_22150</name>
</gene>
<feature type="domain" description="FecR N-terminal" evidence="2">
    <location>
        <begin position="7"/>
        <end position="48"/>
    </location>
</feature>
<protein>
    <submittedName>
        <fullName evidence="3">Sensor</fullName>
    </submittedName>
</protein>